<feature type="region of interest" description="Disordered" evidence="1">
    <location>
        <begin position="550"/>
        <end position="611"/>
    </location>
</feature>
<dbReference type="EMBL" id="LAPT01000011">
    <property type="protein sequence ID" value="PXF32664.1"/>
    <property type="molecule type" value="Genomic_DNA"/>
</dbReference>
<feature type="region of interest" description="Disordered" evidence="1">
    <location>
        <begin position="1"/>
        <end position="57"/>
    </location>
</feature>
<evidence type="ECO:0000313" key="3">
    <source>
        <dbReference type="Proteomes" id="UP000248090"/>
    </source>
</evidence>
<feature type="compositionally biased region" description="Basic and acidic residues" evidence="1">
    <location>
        <begin position="598"/>
        <end position="611"/>
    </location>
</feature>
<evidence type="ECO:0000313" key="2">
    <source>
        <dbReference type="EMBL" id="PXF32664.1"/>
    </source>
</evidence>
<name>A0ABX5M1A5_9GAMM</name>
<proteinExistence type="predicted"/>
<feature type="compositionally biased region" description="Low complexity" evidence="1">
    <location>
        <begin position="1"/>
        <end position="13"/>
    </location>
</feature>
<accession>A0ABX5M1A5</accession>
<keyword evidence="3" id="KW-1185">Reference proteome</keyword>
<sequence>MTPIHSSSTIAASHHQEAGPDVVNHTHQGRMGGEQLEVSTSRALPAQSSNTSTAFTLPPHSAVTVAAATPDELDPAAGSSSSAASSDTASAGGIKQRLLGLFRKTDLAAAVGQFNNRAYLASERQQAHLPAFKQSVQTLHDACQQPQIPAGIRKEISSVTTGLMHKLERIAKDKPMGYRTAATMLFSLGNVGLALLPTLTAHKNKDNQYFALLVAGYTKTLCMLMGIALNPAADKRSFGLHMQERHVPYLPPNLPYAISAFNDKAKAFEHNSPILFHSMAASFTAAVFVLSSAPHLVSKPLGAISDKIKSMFHKPDAQPAEQLTAEMTVHITALLDAVKLQHGDFQQRRQQFEGDGKELSDSLNLQLSEIDAASDKLSSVAQRILGQGAEGESQTPANNRDFAQKMAFVAIAGAVCLSSAATYYDEPAGLVDLGMDAGLTVFELTKTARNPSENTQQAASKFASYSGLSPLLLPFGIINKIPATHFTDSLPGLVAGTVFLTACNLTLPRPGGEAIANAVVKLLQNFKATTEQQPDVELGVVDSGRFTELEDAPGSVASSDSDQEEFFDAQEQFDRTEPPAIEQAEVFADALGSPQHSPHAEQRETARERRS</sequence>
<protein>
    <recommendedName>
        <fullName evidence="4">Type III secretion system effector protein</fullName>
    </recommendedName>
</protein>
<comment type="caution">
    <text evidence="2">The sequence shown here is derived from an EMBL/GenBank/DDBJ whole genome shotgun (WGS) entry which is preliminary data.</text>
</comment>
<gene>
    <name evidence="2" type="ORF">WH50_03170</name>
</gene>
<feature type="compositionally biased region" description="Polar residues" evidence="1">
    <location>
        <begin position="37"/>
        <end position="55"/>
    </location>
</feature>
<reference evidence="2 3" key="1">
    <citation type="submission" date="2015-03" db="EMBL/GenBank/DDBJ databases">
        <authorList>
            <person name="Krishnan R."/>
            <person name="Midha S."/>
            <person name="Patil P.B."/>
            <person name="Rameshkumar N."/>
        </authorList>
    </citation>
    <scope>NUCLEOTIDE SEQUENCE [LARGE SCALE GENOMIC DNA]</scope>
    <source>
        <strain evidence="2 3">L1E11</strain>
    </source>
</reference>
<evidence type="ECO:0008006" key="4">
    <source>
        <dbReference type="Google" id="ProtNLM"/>
    </source>
</evidence>
<organism evidence="2 3">
    <name type="scientific">Pokkaliibacter plantistimulans</name>
    <dbReference type="NCBI Taxonomy" id="1635171"/>
    <lineage>
        <taxon>Bacteria</taxon>
        <taxon>Pseudomonadati</taxon>
        <taxon>Pseudomonadota</taxon>
        <taxon>Gammaproteobacteria</taxon>
        <taxon>Oceanospirillales</taxon>
        <taxon>Balneatrichaceae</taxon>
        <taxon>Pokkaliibacter</taxon>
    </lineage>
</organism>
<evidence type="ECO:0000256" key="1">
    <source>
        <dbReference type="SAM" id="MobiDB-lite"/>
    </source>
</evidence>
<dbReference type="Proteomes" id="UP000248090">
    <property type="component" value="Unassembled WGS sequence"/>
</dbReference>
<dbReference type="RefSeq" id="WP_110185994.1">
    <property type="nucleotide sequence ID" value="NZ_CP177354.1"/>
</dbReference>